<accession>A0ABS9C1F6</accession>
<protein>
    <submittedName>
        <fullName evidence="1">Uncharacterized protein</fullName>
    </submittedName>
</protein>
<dbReference type="Proteomes" id="UP001430374">
    <property type="component" value="Unassembled WGS sequence"/>
</dbReference>
<evidence type="ECO:0000313" key="2">
    <source>
        <dbReference type="Proteomes" id="UP001430374"/>
    </source>
</evidence>
<dbReference type="RefSeq" id="WP_235130145.1">
    <property type="nucleotide sequence ID" value="NZ_JACSGT010000001.1"/>
</dbReference>
<sequence>MEEDPLIETLKAVHTGMTDKEKKATLLKLQRMKQLPRRCENVDYEAFIYADGIDVNESVEAQTEHGDIWLNDLFNKK</sequence>
<reference evidence="1" key="1">
    <citation type="submission" date="2021-08" db="EMBL/GenBank/DDBJ databases">
        <title>Complete genome sequence of Chryseobacterium sp strain PS-8.</title>
        <authorList>
            <person name="Das S.K."/>
        </authorList>
    </citation>
    <scope>NUCLEOTIDE SEQUENCE</scope>
    <source>
        <strain evidence="1">PS-8</strain>
    </source>
</reference>
<keyword evidence="2" id="KW-1185">Reference proteome</keyword>
<organism evidence="1 2">
    <name type="scientific">Chryseobacterium indicum</name>
    <dbReference type="NCBI Taxonomy" id="2766954"/>
    <lineage>
        <taxon>Bacteria</taxon>
        <taxon>Pseudomonadati</taxon>
        <taxon>Bacteroidota</taxon>
        <taxon>Flavobacteriia</taxon>
        <taxon>Flavobacteriales</taxon>
        <taxon>Weeksellaceae</taxon>
        <taxon>Chryseobacterium group</taxon>
        <taxon>Chryseobacterium</taxon>
    </lineage>
</organism>
<name>A0ABS9C1F6_9FLAO</name>
<proteinExistence type="predicted"/>
<evidence type="ECO:0000313" key="1">
    <source>
        <dbReference type="EMBL" id="MCF2218389.1"/>
    </source>
</evidence>
<dbReference type="EMBL" id="JACSGT010000001">
    <property type="protein sequence ID" value="MCF2218389.1"/>
    <property type="molecule type" value="Genomic_DNA"/>
</dbReference>
<gene>
    <name evidence="1" type="ORF">H9Q08_03645</name>
</gene>
<comment type="caution">
    <text evidence="1">The sequence shown here is derived from an EMBL/GenBank/DDBJ whole genome shotgun (WGS) entry which is preliminary data.</text>
</comment>